<dbReference type="eggNOG" id="COG2086">
    <property type="taxonomic scope" value="Bacteria"/>
</dbReference>
<dbReference type="EMBL" id="CP002048">
    <property type="protein sequence ID" value="ADI01655.1"/>
    <property type="molecule type" value="Genomic_DNA"/>
</dbReference>
<dbReference type="PANTHER" id="PTHR21294:SF17">
    <property type="entry name" value="PROTEIN FIXA"/>
    <property type="match status" value="1"/>
</dbReference>
<dbReference type="PROSITE" id="PS01065">
    <property type="entry name" value="ETF_BETA"/>
    <property type="match status" value="1"/>
</dbReference>
<feature type="domain" description="Electron transfer flavoprotein alpha/beta-subunit N-terminal" evidence="4">
    <location>
        <begin position="25"/>
        <end position="215"/>
    </location>
</feature>
<dbReference type="SUPFAM" id="SSF52402">
    <property type="entry name" value="Adenine nucleotide alpha hydrolases-like"/>
    <property type="match status" value="1"/>
</dbReference>
<name>D7CLS0_SYNLT</name>
<dbReference type="Pfam" id="PF01012">
    <property type="entry name" value="ETF"/>
    <property type="match status" value="1"/>
</dbReference>
<dbReference type="InterPro" id="IPR000049">
    <property type="entry name" value="ET-Flavoprotein_bsu_CS"/>
</dbReference>
<reference evidence="6" key="1">
    <citation type="journal article" date="2010" name="Stand. Genomic Sci.">
        <title>Complete genome sequence of Syntrophothermus lipocalidus type strain (TGB-C1T).</title>
        <authorList>
            <consortium name="US DOE Joint Genome Institute (JGI-PGF)"/>
            <person name="Djao O."/>
            <person name="Zhang X."/>
            <person name="Lucas S."/>
            <person name="Lapidus A."/>
            <person name="Glavina Del Rio T."/>
            <person name="Nolan M."/>
            <person name="Tice H."/>
            <person name="Cheng J."/>
            <person name="Han C."/>
            <person name="Tapia R."/>
            <person name="Goodwin L."/>
            <person name="Pitluck S."/>
            <person name="Liolios K."/>
            <person name="Ivanova N."/>
            <person name="Mavromatis K."/>
            <person name="Mikhailova N."/>
            <person name="Ovchinnikova G."/>
            <person name="Pati A."/>
            <person name="Brambilla E."/>
            <person name="Chen A."/>
            <person name="Palaniappan K."/>
            <person name="Land M."/>
            <person name="Hauser L."/>
            <person name="Chang Y."/>
            <person name="Jeffries C."/>
            <person name="Rohde M."/>
            <person name="Sikorski J."/>
            <person name="Spring S."/>
            <person name="Goker M."/>
            <person name="Detter J."/>
            <person name="Woyke T."/>
            <person name="Bristow J."/>
            <person name="Eisen J."/>
            <person name="Markowitz V."/>
            <person name="Hugenholtz P."/>
            <person name="Kyrpides N."/>
            <person name="Klenk H."/>
        </authorList>
    </citation>
    <scope>NUCLEOTIDE SEQUENCE [LARGE SCALE GENOMIC DNA]</scope>
    <source>
        <strain evidence="6">DSM 12680 / TGB-C1</strain>
    </source>
</reference>
<reference evidence="5 6" key="2">
    <citation type="journal article" date="2010" name="Stand. Genomic Sci.">
        <title>Complete genome sequence of Syntrophothermus lipocalidus type strain (TGB-C1).</title>
        <authorList>
            <person name="Djao O.D."/>
            <person name="Zhang X."/>
            <person name="Lucas S."/>
            <person name="Lapidus A."/>
            <person name="Del Rio T.G."/>
            <person name="Nolan M."/>
            <person name="Tice H."/>
            <person name="Cheng J.F."/>
            <person name="Han C."/>
            <person name="Tapia R."/>
            <person name="Goodwin L."/>
            <person name="Pitluck S."/>
            <person name="Liolios K."/>
            <person name="Ivanova N."/>
            <person name="Mavromatis K."/>
            <person name="Mikhailova N."/>
            <person name="Ovchinnikova G."/>
            <person name="Pati A."/>
            <person name="Brambilla E."/>
            <person name="Chen A."/>
            <person name="Palaniappan K."/>
            <person name="Land M."/>
            <person name="Hauser L."/>
            <person name="Chang Y.J."/>
            <person name="Jeffries C.D."/>
            <person name="Rohde M."/>
            <person name="Sikorski J."/>
            <person name="Spring S."/>
            <person name="Goker M."/>
            <person name="Detter J.C."/>
            <person name="Woyke T."/>
            <person name="Bristow J."/>
            <person name="Eisen J.A."/>
            <person name="Markowitz V."/>
            <person name="Hugenholtz P."/>
            <person name="Kyrpides N.C."/>
            <person name="Klenk H.P."/>
        </authorList>
    </citation>
    <scope>NUCLEOTIDE SEQUENCE [LARGE SCALE GENOMIC DNA]</scope>
    <source>
        <strain evidence="6">DSM 12680 / TGB-C1</strain>
    </source>
</reference>
<dbReference type="SMART" id="SM00893">
    <property type="entry name" value="ETF"/>
    <property type="match status" value="1"/>
</dbReference>
<keyword evidence="6" id="KW-1185">Reference proteome</keyword>
<evidence type="ECO:0000313" key="5">
    <source>
        <dbReference type="EMBL" id="ADI01655.1"/>
    </source>
</evidence>
<evidence type="ECO:0000313" key="6">
    <source>
        <dbReference type="Proteomes" id="UP000000378"/>
    </source>
</evidence>
<dbReference type="InterPro" id="IPR014730">
    <property type="entry name" value="ETF_a/b_N"/>
</dbReference>
<dbReference type="InterPro" id="IPR012255">
    <property type="entry name" value="ETF_b"/>
</dbReference>
<protein>
    <recommendedName>
        <fullName evidence="2">Electron transfer flavoprotein small subunit</fullName>
    </recommendedName>
</protein>
<dbReference type="InterPro" id="IPR014729">
    <property type="entry name" value="Rossmann-like_a/b/a_fold"/>
</dbReference>
<evidence type="ECO:0000259" key="4">
    <source>
        <dbReference type="SMART" id="SM00893"/>
    </source>
</evidence>
<dbReference type="PANTHER" id="PTHR21294">
    <property type="entry name" value="ELECTRON TRANSFER FLAVOPROTEIN BETA-SUBUNIT"/>
    <property type="match status" value="1"/>
</dbReference>
<dbReference type="AlphaFoldDB" id="D7CLS0"/>
<dbReference type="KEGG" id="slp:Slip_0875"/>
<dbReference type="GO" id="GO:0009055">
    <property type="term" value="F:electron transfer activity"/>
    <property type="evidence" value="ECO:0007669"/>
    <property type="project" value="InterPro"/>
</dbReference>
<accession>D7CLS0</accession>
<organism evidence="5 6">
    <name type="scientific">Syntrophothermus lipocalidus (strain DSM 12680 / TGB-C1)</name>
    <dbReference type="NCBI Taxonomy" id="643648"/>
    <lineage>
        <taxon>Bacteria</taxon>
        <taxon>Bacillati</taxon>
        <taxon>Bacillota</taxon>
        <taxon>Clostridia</taxon>
        <taxon>Eubacteriales</taxon>
        <taxon>Syntrophomonadaceae</taxon>
        <taxon>Syntrophothermus</taxon>
    </lineage>
</organism>
<sequence length="256" mass="27648">MCMPDIIVCYKWVIDSADIKIAPDSRELILDRVDYRISDYDRNAIEEAVRLQERYGGTVTAVTAGTPAAKKSLKDVLSRGPEKACFVWDPAFAELEPSQTAAILASVISSHLKYDLIICGEGSGDLYAQQVGPRLAENLGIPSAAFVSKITIEDGHVIAERKVEEGIEVVSMPLPALVTVLPEINTPRVPGLKDTLAAAKKPVLEIKGADLGQFKPCLQTVKVLGAKMERQGEKFGAEPSEIGRFIGALFKEGVIA</sequence>
<comment type="cofactor">
    <cofactor evidence="3">
        <name>AMP</name>
        <dbReference type="ChEBI" id="CHEBI:456215"/>
    </cofactor>
</comment>
<evidence type="ECO:0000256" key="3">
    <source>
        <dbReference type="ARBA" id="ARBA00049933"/>
    </source>
</evidence>
<gene>
    <name evidence="5" type="ordered locus">Slip_0875</name>
</gene>
<dbReference type="STRING" id="643648.Slip_0875"/>
<comment type="similarity">
    <text evidence="1">Belongs to the ETF beta-subunit/FixA family.</text>
</comment>
<evidence type="ECO:0000256" key="2">
    <source>
        <dbReference type="ARBA" id="ARBA00042002"/>
    </source>
</evidence>
<dbReference type="PIRSF" id="PIRSF000090">
    <property type="entry name" value="Beta-ETF"/>
    <property type="match status" value="1"/>
</dbReference>
<dbReference type="Proteomes" id="UP000000378">
    <property type="component" value="Chromosome"/>
</dbReference>
<dbReference type="InterPro" id="IPR033948">
    <property type="entry name" value="ETF_beta_N"/>
</dbReference>
<proteinExistence type="inferred from homology"/>
<evidence type="ECO:0000256" key="1">
    <source>
        <dbReference type="ARBA" id="ARBA00007557"/>
    </source>
</evidence>
<dbReference type="CDD" id="cd01714">
    <property type="entry name" value="ETF_beta"/>
    <property type="match status" value="1"/>
</dbReference>
<dbReference type="HOGENOM" id="CLU_060196_2_2_9"/>
<dbReference type="Gene3D" id="3.40.50.620">
    <property type="entry name" value="HUPs"/>
    <property type="match status" value="1"/>
</dbReference>